<feature type="transmembrane region" description="Helical" evidence="1">
    <location>
        <begin position="15"/>
        <end position="33"/>
    </location>
</feature>
<keyword evidence="1" id="KW-1133">Transmembrane helix</keyword>
<keyword evidence="1" id="KW-0812">Transmembrane</keyword>
<dbReference type="OrthoDB" id="5347428at2"/>
<keyword evidence="1" id="KW-0472">Membrane</keyword>
<dbReference type="EMBL" id="PDKK01000003">
    <property type="protein sequence ID" value="RXK06912.1"/>
    <property type="molecule type" value="Genomic_DNA"/>
</dbReference>
<dbReference type="Proteomes" id="UP000289758">
    <property type="component" value="Unassembled WGS sequence"/>
</dbReference>
<evidence type="ECO:0000313" key="5">
    <source>
        <dbReference type="Proteomes" id="UP000290172"/>
    </source>
</evidence>
<dbReference type="Proteomes" id="UP000290172">
    <property type="component" value="Unassembled WGS sequence"/>
</dbReference>
<feature type="transmembrane region" description="Helical" evidence="1">
    <location>
        <begin position="45"/>
        <end position="71"/>
    </location>
</feature>
<evidence type="ECO:0000256" key="1">
    <source>
        <dbReference type="SAM" id="Phobius"/>
    </source>
</evidence>
<name>A0A4Q0YH44_9BACT</name>
<dbReference type="RefSeq" id="WP_128978741.1">
    <property type="nucleotide sequence ID" value="NZ_CP053836.1"/>
</dbReference>
<evidence type="ECO:0000313" key="4">
    <source>
        <dbReference type="Proteomes" id="UP000289758"/>
    </source>
</evidence>
<sequence>MVVEKFSQSVLNSGIFRLYIATGFFATLIFFVINAELFTPLEMIAGIIGVTIILKGISNMMLSLIILLFSLDNKREELDFKYNEEKINAILAELTVHDADAVIKKR</sequence>
<organism evidence="2 5">
    <name type="scientific">Halarcobacter ebronensis</name>
    <dbReference type="NCBI Taxonomy" id="1462615"/>
    <lineage>
        <taxon>Bacteria</taxon>
        <taxon>Pseudomonadati</taxon>
        <taxon>Campylobacterota</taxon>
        <taxon>Epsilonproteobacteria</taxon>
        <taxon>Campylobacterales</taxon>
        <taxon>Arcobacteraceae</taxon>
        <taxon>Halarcobacter</taxon>
    </lineage>
</organism>
<protein>
    <submittedName>
        <fullName evidence="2">Uncharacterized protein</fullName>
    </submittedName>
</protein>
<accession>A0A4Q0YH44</accession>
<evidence type="ECO:0000313" key="3">
    <source>
        <dbReference type="EMBL" id="RXK06912.1"/>
    </source>
</evidence>
<gene>
    <name evidence="3" type="ORF">CRV07_05650</name>
    <name evidence="2" type="ORF">CRV08_02505</name>
</gene>
<dbReference type="AlphaFoldDB" id="A0A4Q0YH44"/>
<comment type="caution">
    <text evidence="2">The sequence shown here is derived from an EMBL/GenBank/DDBJ whole genome shotgun (WGS) entry which is preliminary data.</text>
</comment>
<evidence type="ECO:0000313" key="2">
    <source>
        <dbReference type="EMBL" id="RXJ69595.1"/>
    </source>
</evidence>
<proteinExistence type="predicted"/>
<reference evidence="4 5" key="1">
    <citation type="submission" date="2017-10" db="EMBL/GenBank/DDBJ databases">
        <title>Genomics of the genus Arcobacter.</title>
        <authorList>
            <person name="Perez-Cataluna A."/>
            <person name="Figueras M.J."/>
        </authorList>
    </citation>
    <scope>NUCLEOTIDE SEQUENCE [LARGE SCALE GENOMIC DNA]</scope>
    <source>
        <strain evidence="3 4">CECT 8441</strain>
        <strain evidence="2 5">CECT 8993</strain>
    </source>
</reference>
<dbReference type="EMBL" id="PDKJ01000002">
    <property type="protein sequence ID" value="RXJ69595.1"/>
    <property type="molecule type" value="Genomic_DNA"/>
</dbReference>
<keyword evidence="4" id="KW-1185">Reference proteome</keyword>